<name>A0ACB9KJJ4_BAUVA</name>
<reference evidence="1 2" key="1">
    <citation type="journal article" date="2022" name="DNA Res.">
        <title>Chromosomal-level genome assembly of the orchid tree Bauhinia variegata (Leguminosae; Cercidoideae) supports the allotetraploid origin hypothesis of Bauhinia.</title>
        <authorList>
            <person name="Zhong Y."/>
            <person name="Chen Y."/>
            <person name="Zheng D."/>
            <person name="Pang J."/>
            <person name="Liu Y."/>
            <person name="Luo S."/>
            <person name="Meng S."/>
            <person name="Qian L."/>
            <person name="Wei D."/>
            <person name="Dai S."/>
            <person name="Zhou R."/>
        </authorList>
    </citation>
    <scope>NUCLEOTIDE SEQUENCE [LARGE SCALE GENOMIC DNA]</scope>
    <source>
        <strain evidence="1">BV-YZ2020</strain>
    </source>
</reference>
<proteinExistence type="predicted"/>
<dbReference type="Proteomes" id="UP000828941">
    <property type="component" value="Chromosome 14"/>
</dbReference>
<organism evidence="1 2">
    <name type="scientific">Bauhinia variegata</name>
    <name type="common">Purple orchid tree</name>
    <name type="synonym">Phanera variegata</name>
    <dbReference type="NCBI Taxonomy" id="167791"/>
    <lineage>
        <taxon>Eukaryota</taxon>
        <taxon>Viridiplantae</taxon>
        <taxon>Streptophyta</taxon>
        <taxon>Embryophyta</taxon>
        <taxon>Tracheophyta</taxon>
        <taxon>Spermatophyta</taxon>
        <taxon>Magnoliopsida</taxon>
        <taxon>eudicotyledons</taxon>
        <taxon>Gunneridae</taxon>
        <taxon>Pentapetalae</taxon>
        <taxon>rosids</taxon>
        <taxon>fabids</taxon>
        <taxon>Fabales</taxon>
        <taxon>Fabaceae</taxon>
        <taxon>Cercidoideae</taxon>
        <taxon>Cercideae</taxon>
        <taxon>Bauhiniinae</taxon>
        <taxon>Bauhinia</taxon>
    </lineage>
</organism>
<accession>A0ACB9KJJ4</accession>
<keyword evidence="2" id="KW-1185">Reference proteome</keyword>
<sequence>MISLWKKIITYCEGMPLIISLLAGLLSIKHTLKEWETVLEMISSLGVEGDYYYKLYNLFYDDLPYYLKPCFLYFHQFPEGLEIPVKKANSNVDCGWCNINNVSSREF</sequence>
<comment type="caution">
    <text evidence="1">The sequence shown here is derived from an EMBL/GenBank/DDBJ whole genome shotgun (WGS) entry which is preliminary data.</text>
</comment>
<dbReference type="EMBL" id="CM039439">
    <property type="protein sequence ID" value="KAI4297290.1"/>
    <property type="molecule type" value="Genomic_DNA"/>
</dbReference>
<evidence type="ECO:0000313" key="2">
    <source>
        <dbReference type="Proteomes" id="UP000828941"/>
    </source>
</evidence>
<evidence type="ECO:0000313" key="1">
    <source>
        <dbReference type="EMBL" id="KAI4297290.1"/>
    </source>
</evidence>
<gene>
    <name evidence="1" type="ORF">L6164_037184</name>
</gene>
<protein>
    <submittedName>
        <fullName evidence="1">Uncharacterized protein</fullName>
    </submittedName>
</protein>